<dbReference type="EMBL" id="RZNZ01000004">
    <property type="protein sequence ID" value="KAA8821427.1"/>
    <property type="molecule type" value="Genomic_DNA"/>
</dbReference>
<dbReference type="SUPFAM" id="SSF55545">
    <property type="entry name" value="beta-N-acetylhexosaminidase-like domain"/>
    <property type="match status" value="1"/>
</dbReference>
<reference evidence="5 6" key="1">
    <citation type="journal article" date="2019" name="Syst. Appl. Microbiol.">
        <title>Characterization of Bifidobacterium species in feaces of the Egyptian fruit bat: Description of B. vespertilionis sp. nov. and B. rousetti sp. nov.</title>
        <authorList>
            <person name="Modesto M."/>
            <person name="Satti M."/>
            <person name="Watanabe K."/>
            <person name="Puglisi E."/>
            <person name="Morelli L."/>
            <person name="Huang C.-H."/>
            <person name="Liou J.-S."/>
            <person name="Miyashita M."/>
            <person name="Tamura T."/>
            <person name="Saito S."/>
            <person name="Mori K."/>
            <person name="Huang L."/>
            <person name="Sciavilla P."/>
            <person name="Sandri C."/>
            <person name="Spiezio C."/>
            <person name="Vitali F."/>
            <person name="Cavalieri D."/>
            <person name="Perpetuini G."/>
            <person name="Tofalo R."/>
            <person name="Bonetti A."/>
            <person name="Arita M."/>
            <person name="Mattarelli P."/>
        </authorList>
    </citation>
    <scope>NUCLEOTIDE SEQUENCE [LARGE SCALE GENOMIC DNA]</scope>
    <source>
        <strain evidence="3 6">RST16</strain>
        <strain evidence="4 5">RST8</strain>
    </source>
</reference>
<dbReference type="OrthoDB" id="8727830at2"/>
<dbReference type="EMBL" id="RZOA01000003">
    <property type="protein sequence ID" value="KAA8824372.1"/>
    <property type="molecule type" value="Genomic_DNA"/>
</dbReference>
<dbReference type="InterPro" id="IPR041437">
    <property type="entry name" value="GH115_C"/>
</dbReference>
<organism evidence="4 5">
    <name type="scientific">Bifidobacterium vespertilionis</name>
    <dbReference type="NCBI Taxonomy" id="2562524"/>
    <lineage>
        <taxon>Bacteria</taxon>
        <taxon>Bacillati</taxon>
        <taxon>Actinomycetota</taxon>
        <taxon>Actinomycetes</taxon>
        <taxon>Bifidobacteriales</taxon>
        <taxon>Bifidobacteriaceae</taxon>
        <taxon>Bifidobacterium</taxon>
    </lineage>
</organism>
<feature type="domain" description="Gylcosyl hydrolase 115 C-terminal" evidence="2">
    <location>
        <begin position="909"/>
        <end position="1101"/>
    </location>
</feature>
<dbReference type="PANTHER" id="PTHR37842">
    <property type="match status" value="1"/>
</dbReference>
<proteinExistence type="predicted"/>
<dbReference type="Proteomes" id="UP000374630">
    <property type="component" value="Unassembled WGS sequence"/>
</dbReference>
<dbReference type="Proteomes" id="UP000345527">
    <property type="component" value="Unassembled WGS sequence"/>
</dbReference>
<evidence type="ECO:0000313" key="3">
    <source>
        <dbReference type="EMBL" id="KAA8821427.1"/>
    </source>
</evidence>
<evidence type="ECO:0000313" key="5">
    <source>
        <dbReference type="Proteomes" id="UP000345527"/>
    </source>
</evidence>
<keyword evidence="1" id="KW-0378">Hydrolase</keyword>
<dbReference type="Pfam" id="PF17829">
    <property type="entry name" value="GH115_C"/>
    <property type="match status" value="1"/>
</dbReference>
<accession>A0A5J5E5X7</accession>
<dbReference type="Gene3D" id="1.20.58.2150">
    <property type="match status" value="1"/>
</dbReference>
<dbReference type="Gene3D" id="3.20.20.520">
    <property type="entry name" value="Glycosyl hydrolase family 115"/>
    <property type="match status" value="1"/>
</dbReference>
<sequence length="1131" mass="122738">MAIHPQARREWALWTEDNIDSAYQGSVTGTMTTGLLLAGGAAAPVIVDAAYNNGPFAERSYAQVMRAVTDLRQDLAMVNGTIDFHEVQRAFVDAESDRLDRLARAGAGAPRLVAAEDGRVAAESVDAPFAIIVGVLGESALLDGLVESGKLPEADAIRGGWESYAIRVVEDPLPGSGLAGALVIAGSDARGAIYGIYTVSERIGVSPWCWYADAPVSVLAPGSVLDAAVLFPDPVVDEGPDVRYRGIFINDEERTIEWCERKFPASPSAHRAPNVDFYRHVFELLLRLKLNALWPAMHPGTAAFNEALAPDGTPINAEEANHFGVVVSASHCEMMLRNNVGEWKPWFEEHRDDYDWKGDSAADAFDYTRHKDAILDYWRGALERNRDYENVYPLGIRGIHDGAYRCADLQTTFGTEVAMMADVIREQRKLIAEVFGAEDAVAQVFVPYKEIGELYNHGLKDHVPDDVILMWAEDNYGYLRQIPTAEERLRAGGSGVYYHNSYWGYPKSWLWLNSIQYALMTEELRRAYFTGATGFWILNVGDITPGQIGLELYAKLAWRPPLVESAGLPALYAAHARRDFHASPAAADELATAIDDYSRLNGVKRAEFYGVANPVNTHSVGFNRKWEYPLSPVADGDEALRLVERTSALEAVVDRVAGGLSEDDAAALYLEFGHHVHSYAAVAREYAYFWKYRLAAAQGRAVSAAAYKRLSLEAATRIDELEHRYWAVNGGKWDHAIGHSHPIAGDPYNSNEGILVLDESKFAPVASLGDDAPISVRLGASAEGRWAAGSGTLRFSAAFGGLHYIDVFNRSLSPLDWRIEADPWIVLSADAGVVAAERRVTVGVDYDRLDAVASGAAPAIGTIRVIAVDASGRDADAPSAVFTVIAEPRAIAPVDADDAVDEAGISGPVFAEANGLVIIDAPHASELVAGEDGAHWAAVPSLGPRVGSLKAYPDDADHVDPADFAHTAQARYRVHFTSAGRFHGVFLRIPTLNEGPNCDNYVKCGDYEYEEEPPFTCRTAIGLDDVPPSRANLEGEYRWRGPRWAANIMRMVEPIDFTIDVPTPGWHDVVVYRSDASIAFAAIMIETVPGALGDGLIGPAESPVASKADAGDSMVFAGRPIAPAALPPELG</sequence>
<dbReference type="PANTHER" id="PTHR37842:SF2">
    <property type="entry name" value="GYLCOSYL HYDROLASE 115 C-TERMINAL DOMAIN-CONTAINING PROTEIN"/>
    <property type="match status" value="1"/>
</dbReference>
<dbReference type="InterPro" id="IPR029018">
    <property type="entry name" value="Hex-like_dom2"/>
</dbReference>
<dbReference type="Pfam" id="PF15979">
    <property type="entry name" value="Glyco_hydro_115"/>
    <property type="match status" value="1"/>
</dbReference>
<keyword evidence="6" id="KW-1185">Reference proteome</keyword>
<dbReference type="Gene3D" id="2.60.120.1620">
    <property type="match status" value="1"/>
</dbReference>
<dbReference type="GO" id="GO:0016787">
    <property type="term" value="F:hydrolase activity"/>
    <property type="evidence" value="ECO:0007669"/>
    <property type="project" value="UniProtKB-KW"/>
</dbReference>
<dbReference type="InterPro" id="IPR031924">
    <property type="entry name" value="GH115"/>
</dbReference>
<dbReference type="Gene3D" id="3.30.379.10">
    <property type="entry name" value="Chitobiase/beta-hexosaminidase domain 2-like"/>
    <property type="match status" value="1"/>
</dbReference>
<evidence type="ECO:0000259" key="2">
    <source>
        <dbReference type="Pfam" id="PF17829"/>
    </source>
</evidence>
<evidence type="ECO:0000256" key="1">
    <source>
        <dbReference type="ARBA" id="ARBA00022801"/>
    </source>
</evidence>
<dbReference type="GO" id="GO:0005975">
    <property type="term" value="P:carbohydrate metabolic process"/>
    <property type="evidence" value="ECO:0007669"/>
    <property type="project" value="UniProtKB-ARBA"/>
</dbReference>
<protein>
    <recommendedName>
        <fullName evidence="2">Gylcosyl hydrolase 115 C-terminal domain-containing protein</fullName>
    </recommendedName>
</protein>
<gene>
    <name evidence="4" type="ORF">EM848_02580</name>
    <name evidence="3" type="ORF">EMO90_04560</name>
</gene>
<evidence type="ECO:0000313" key="6">
    <source>
        <dbReference type="Proteomes" id="UP000374630"/>
    </source>
</evidence>
<dbReference type="InterPro" id="IPR042301">
    <property type="entry name" value="GH115_sf"/>
</dbReference>
<dbReference type="AlphaFoldDB" id="A0A5J5E5X7"/>
<name>A0A5J5E5X7_9BIFI</name>
<evidence type="ECO:0000313" key="4">
    <source>
        <dbReference type="EMBL" id="KAA8824372.1"/>
    </source>
</evidence>
<comment type="caution">
    <text evidence="4">The sequence shown here is derived from an EMBL/GenBank/DDBJ whole genome shotgun (WGS) entry which is preliminary data.</text>
</comment>